<feature type="region of interest" description="Disordered" evidence="1">
    <location>
        <begin position="152"/>
        <end position="177"/>
    </location>
</feature>
<dbReference type="InterPro" id="IPR046174">
    <property type="entry name" value="DUF6176"/>
</dbReference>
<dbReference type="Proteomes" id="UP000250088">
    <property type="component" value="Chromosome"/>
</dbReference>
<evidence type="ECO:0000313" key="3">
    <source>
        <dbReference type="Proteomes" id="UP000250088"/>
    </source>
</evidence>
<dbReference type="AlphaFoldDB" id="A0A2Z2HRH6"/>
<organism evidence="2 3">
    <name type="scientific">Natrarchaeobaculum aegyptiacum</name>
    <dbReference type="NCBI Taxonomy" id="745377"/>
    <lineage>
        <taxon>Archaea</taxon>
        <taxon>Methanobacteriati</taxon>
        <taxon>Methanobacteriota</taxon>
        <taxon>Stenosarchaea group</taxon>
        <taxon>Halobacteria</taxon>
        <taxon>Halobacteriales</taxon>
        <taxon>Natrialbaceae</taxon>
        <taxon>Natrarchaeobaculum</taxon>
    </lineage>
</organism>
<reference evidence="3" key="1">
    <citation type="submission" date="2017-02" db="EMBL/GenBank/DDBJ databases">
        <title>Natronthermophilus aegyptiacus gen. nov.,sp. nov., an aerobic, extremely halophilic alkalithermophilic archaeon isolated from the athalassohaline Wadi An Natrun, Egypt.</title>
        <authorList>
            <person name="Zhao B."/>
        </authorList>
    </citation>
    <scope>NUCLEOTIDE SEQUENCE [LARGE SCALE GENOMIC DNA]</scope>
    <source>
        <strain evidence="3">JW/NM-HA 15</strain>
    </source>
</reference>
<dbReference type="OrthoDB" id="161889at2157"/>
<dbReference type="GeneID" id="32894095"/>
<evidence type="ECO:0000256" key="1">
    <source>
        <dbReference type="SAM" id="MobiDB-lite"/>
    </source>
</evidence>
<evidence type="ECO:0000313" key="2">
    <source>
        <dbReference type="EMBL" id="ARS89760.1"/>
    </source>
</evidence>
<dbReference type="Pfam" id="PF19673">
    <property type="entry name" value="DUF6176"/>
    <property type="match status" value="1"/>
</dbReference>
<proteinExistence type="predicted"/>
<dbReference type="KEGG" id="naj:B1756_08405"/>
<name>A0A2Z2HRH6_9EURY</name>
<dbReference type="RefSeq" id="WP_086888136.1">
    <property type="nucleotide sequence ID" value="NZ_CP019893.1"/>
</dbReference>
<keyword evidence="3" id="KW-1185">Reference proteome</keyword>
<accession>A0A2Z2HRH6</accession>
<sequence length="334" mass="37352">MKTHSRRRWLGYGLLCGAIVGAAAYGWTKTRGRSRARTEPAATERHATAFLLRRRIDPGQIEAVRKAARTSLERRNDEDDRNANRLLGLERAATASLFLDRGGEESSLAWYVEVPRSVLAAVDDPVGRLERAFPLEHEALGDELIVTREPPIHAAHPDRPRSTAPVPGTDGDAGRLIVTGSESTGAVESAGSTQKAESVDVALVSMKLRPGMGERLADWLEWLSRRVVVDDWHLGPIEDWSAEMLEREAMFTETIFVERRSDGTYLLQYMECAEMADVYEAYYDTWNPVARGAELLVGRVVEQPERVLQYPIQTDAECLAHAVASDRPRRLEEF</sequence>
<protein>
    <submittedName>
        <fullName evidence="2">Uncharacterized protein</fullName>
    </submittedName>
</protein>
<dbReference type="EMBL" id="CP019893">
    <property type="protein sequence ID" value="ARS89760.1"/>
    <property type="molecule type" value="Genomic_DNA"/>
</dbReference>
<gene>
    <name evidence="2" type="ORF">B1756_08405</name>
</gene>